<dbReference type="Proteomes" id="UP000265520">
    <property type="component" value="Unassembled WGS sequence"/>
</dbReference>
<feature type="non-terminal residue" evidence="1">
    <location>
        <position position="54"/>
    </location>
</feature>
<accession>A0A392UIT0</accession>
<keyword evidence="2" id="KW-1185">Reference proteome</keyword>
<dbReference type="EMBL" id="LXQA010816423">
    <property type="protein sequence ID" value="MCI72366.1"/>
    <property type="molecule type" value="Genomic_DNA"/>
</dbReference>
<protein>
    <submittedName>
        <fullName evidence="1">Uncharacterized protein</fullName>
    </submittedName>
</protein>
<evidence type="ECO:0000313" key="1">
    <source>
        <dbReference type="EMBL" id="MCI72366.1"/>
    </source>
</evidence>
<comment type="caution">
    <text evidence="1">The sequence shown here is derived from an EMBL/GenBank/DDBJ whole genome shotgun (WGS) entry which is preliminary data.</text>
</comment>
<organism evidence="1 2">
    <name type="scientific">Trifolium medium</name>
    <dbReference type="NCBI Taxonomy" id="97028"/>
    <lineage>
        <taxon>Eukaryota</taxon>
        <taxon>Viridiplantae</taxon>
        <taxon>Streptophyta</taxon>
        <taxon>Embryophyta</taxon>
        <taxon>Tracheophyta</taxon>
        <taxon>Spermatophyta</taxon>
        <taxon>Magnoliopsida</taxon>
        <taxon>eudicotyledons</taxon>
        <taxon>Gunneridae</taxon>
        <taxon>Pentapetalae</taxon>
        <taxon>rosids</taxon>
        <taxon>fabids</taxon>
        <taxon>Fabales</taxon>
        <taxon>Fabaceae</taxon>
        <taxon>Papilionoideae</taxon>
        <taxon>50 kb inversion clade</taxon>
        <taxon>NPAAA clade</taxon>
        <taxon>Hologalegina</taxon>
        <taxon>IRL clade</taxon>
        <taxon>Trifolieae</taxon>
        <taxon>Trifolium</taxon>
    </lineage>
</organism>
<evidence type="ECO:0000313" key="2">
    <source>
        <dbReference type="Proteomes" id="UP000265520"/>
    </source>
</evidence>
<sequence length="54" mass="6403">MTAIPRAKRRIEIIGRHRNRTVKEFEFEFGAESTTHRTRPRVVIGAVEKRRNLD</sequence>
<proteinExistence type="predicted"/>
<name>A0A392UIT0_9FABA</name>
<reference evidence="1 2" key="1">
    <citation type="journal article" date="2018" name="Front. Plant Sci.">
        <title>Red Clover (Trifolium pratense) and Zigzag Clover (T. medium) - A Picture of Genomic Similarities and Differences.</title>
        <authorList>
            <person name="Dluhosova J."/>
            <person name="Istvanek J."/>
            <person name="Nedelnik J."/>
            <person name="Repkova J."/>
        </authorList>
    </citation>
    <scope>NUCLEOTIDE SEQUENCE [LARGE SCALE GENOMIC DNA]</scope>
    <source>
        <strain evidence="2">cv. 10/8</strain>
        <tissue evidence="1">Leaf</tissue>
    </source>
</reference>
<dbReference type="AlphaFoldDB" id="A0A392UIT0"/>